<sequence length="120" mass="14569">MVQSLKTERNILKMKKWTVQDRYGNMIYMTEERWNHILESRPELEPFLDEFLETIRTGRRRQDALIPNEYRYYKQFDELLPDNNHLVTVVIFKTRVDDAGNYVRNNFVVTGWAKSIILKR</sequence>
<organism evidence="1 2">
    <name type="scientific">Desulfonema magnum</name>
    <dbReference type="NCBI Taxonomy" id="45655"/>
    <lineage>
        <taxon>Bacteria</taxon>
        <taxon>Pseudomonadati</taxon>
        <taxon>Thermodesulfobacteriota</taxon>
        <taxon>Desulfobacteria</taxon>
        <taxon>Desulfobacterales</taxon>
        <taxon>Desulfococcaceae</taxon>
        <taxon>Desulfonema</taxon>
    </lineage>
</organism>
<proteinExistence type="predicted"/>
<evidence type="ECO:0000313" key="1">
    <source>
        <dbReference type="EMBL" id="QTA90637.1"/>
    </source>
</evidence>
<gene>
    <name evidence="1" type="ORF">dnm_066980</name>
</gene>
<dbReference type="KEGG" id="dmm:dnm_066980"/>
<accession>A0A975BRZ5</accession>
<dbReference type="Proteomes" id="UP000663722">
    <property type="component" value="Chromosome"/>
</dbReference>
<reference evidence="1" key="1">
    <citation type="journal article" date="2021" name="Microb. Physiol.">
        <title>Proteogenomic Insights into the Physiology of Marine, Sulfate-Reducing, Filamentous Desulfonema limicola and Desulfonema magnum.</title>
        <authorList>
            <person name="Schnaars V."/>
            <person name="Wohlbrand L."/>
            <person name="Scheve S."/>
            <person name="Hinrichs C."/>
            <person name="Reinhardt R."/>
            <person name="Rabus R."/>
        </authorList>
    </citation>
    <scope>NUCLEOTIDE SEQUENCE</scope>
    <source>
        <strain evidence="1">4be13</strain>
    </source>
</reference>
<name>A0A975BRZ5_9BACT</name>
<protein>
    <submittedName>
        <fullName evidence="1">Uncharacterized protein</fullName>
    </submittedName>
</protein>
<dbReference type="EMBL" id="CP061800">
    <property type="protein sequence ID" value="QTA90637.1"/>
    <property type="molecule type" value="Genomic_DNA"/>
</dbReference>
<dbReference type="AlphaFoldDB" id="A0A975BRZ5"/>
<evidence type="ECO:0000313" key="2">
    <source>
        <dbReference type="Proteomes" id="UP000663722"/>
    </source>
</evidence>
<keyword evidence="2" id="KW-1185">Reference proteome</keyword>